<dbReference type="OrthoDB" id="5193143at2"/>
<accession>A0A316AF04</accession>
<dbReference type="RefSeq" id="WP_109772386.1">
    <property type="nucleotide sequence ID" value="NZ_QGDQ01000001.1"/>
</dbReference>
<evidence type="ECO:0000313" key="2">
    <source>
        <dbReference type="EMBL" id="PWJ56181.1"/>
    </source>
</evidence>
<proteinExistence type="predicted"/>
<evidence type="ECO:0000313" key="3">
    <source>
        <dbReference type="Proteomes" id="UP000245469"/>
    </source>
</evidence>
<dbReference type="Proteomes" id="UP000245469">
    <property type="component" value="Unassembled WGS sequence"/>
</dbReference>
<gene>
    <name evidence="2" type="ORF">BXY45_101156</name>
</gene>
<dbReference type="EMBL" id="QGDQ01000001">
    <property type="protein sequence ID" value="PWJ56181.1"/>
    <property type="molecule type" value="Genomic_DNA"/>
</dbReference>
<name>A0A316AF04_9ACTN</name>
<protein>
    <submittedName>
        <fullName evidence="2">Uncharacterized protein</fullName>
    </submittedName>
</protein>
<feature type="region of interest" description="Disordered" evidence="1">
    <location>
        <begin position="71"/>
        <end position="92"/>
    </location>
</feature>
<comment type="caution">
    <text evidence="2">The sequence shown here is derived from an EMBL/GenBank/DDBJ whole genome shotgun (WGS) entry which is preliminary data.</text>
</comment>
<keyword evidence="3" id="KW-1185">Reference proteome</keyword>
<evidence type="ECO:0000256" key="1">
    <source>
        <dbReference type="SAM" id="MobiDB-lite"/>
    </source>
</evidence>
<sequence length="92" mass="9570">MRVVPAPARSAVVRDRDRPARALRVTTHPDAPGGGLVVLSLWDGDVCTTTLRLDPEDAADLVRALTDAAVAAAPRRPRSPHGPTTGEIAAAS</sequence>
<dbReference type="AlphaFoldDB" id="A0A316AF04"/>
<organism evidence="2 3">
    <name type="scientific">Quadrisphaera granulorum</name>
    <dbReference type="NCBI Taxonomy" id="317664"/>
    <lineage>
        <taxon>Bacteria</taxon>
        <taxon>Bacillati</taxon>
        <taxon>Actinomycetota</taxon>
        <taxon>Actinomycetes</taxon>
        <taxon>Kineosporiales</taxon>
        <taxon>Kineosporiaceae</taxon>
        <taxon>Quadrisphaera</taxon>
    </lineage>
</organism>
<reference evidence="2 3" key="1">
    <citation type="submission" date="2018-03" db="EMBL/GenBank/DDBJ databases">
        <title>Genomic Encyclopedia of Archaeal and Bacterial Type Strains, Phase II (KMG-II): from individual species to whole genera.</title>
        <authorList>
            <person name="Goeker M."/>
        </authorList>
    </citation>
    <scope>NUCLEOTIDE SEQUENCE [LARGE SCALE GENOMIC DNA]</scope>
    <source>
        <strain evidence="2 3">DSM 44889</strain>
    </source>
</reference>